<keyword evidence="1" id="KW-0812">Transmembrane</keyword>
<feature type="transmembrane region" description="Helical" evidence="1">
    <location>
        <begin position="155"/>
        <end position="174"/>
    </location>
</feature>
<dbReference type="Proteomes" id="UP000058925">
    <property type="component" value="Chromosome"/>
</dbReference>
<dbReference type="Gene3D" id="1.10.10.10">
    <property type="entry name" value="Winged helix-like DNA-binding domain superfamily/Winged helix DNA-binding domain"/>
    <property type="match status" value="1"/>
</dbReference>
<keyword evidence="1" id="KW-1133">Transmembrane helix</keyword>
<evidence type="ECO:0000256" key="1">
    <source>
        <dbReference type="SAM" id="Phobius"/>
    </source>
</evidence>
<dbReference type="SMART" id="SM00418">
    <property type="entry name" value="HTH_ARSR"/>
    <property type="match status" value="1"/>
</dbReference>
<dbReference type="CDD" id="cd00090">
    <property type="entry name" value="HTH_ARSR"/>
    <property type="match status" value="1"/>
</dbReference>
<dbReference type="InterPro" id="IPR001845">
    <property type="entry name" value="HTH_ArsR_DNA-bd_dom"/>
</dbReference>
<dbReference type="EMBL" id="CP012850">
    <property type="protein sequence ID" value="ALI35012.1"/>
    <property type="molecule type" value="Genomic_DNA"/>
</dbReference>
<organism evidence="3 4">
    <name type="scientific">Candidatus Nitrosocosmicus oleophilus</name>
    <dbReference type="NCBI Taxonomy" id="1353260"/>
    <lineage>
        <taxon>Archaea</taxon>
        <taxon>Nitrososphaerota</taxon>
        <taxon>Nitrososphaeria</taxon>
        <taxon>Nitrososphaerales</taxon>
        <taxon>Nitrososphaeraceae</taxon>
        <taxon>Candidatus Nitrosocosmicus</taxon>
    </lineage>
</organism>
<dbReference type="AlphaFoldDB" id="A0A654M6I9"/>
<proteinExistence type="predicted"/>
<dbReference type="InterPro" id="IPR036388">
    <property type="entry name" value="WH-like_DNA-bd_sf"/>
</dbReference>
<gene>
    <name evidence="3" type="ORF">NMY3_00803</name>
</gene>
<evidence type="ECO:0000313" key="4">
    <source>
        <dbReference type="Proteomes" id="UP000058925"/>
    </source>
</evidence>
<evidence type="ECO:0000313" key="3">
    <source>
        <dbReference type="EMBL" id="ALI35012.1"/>
    </source>
</evidence>
<keyword evidence="1" id="KW-0472">Membrane</keyword>
<protein>
    <recommendedName>
        <fullName evidence="2">HTH arsR-type domain-containing protein</fullName>
    </recommendedName>
</protein>
<keyword evidence="4" id="KW-1185">Reference proteome</keyword>
<feature type="domain" description="HTH arsR-type" evidence="2">
    <location>
        <begin position="19"/>
        <end position="103"/>
    </location>
</feature>
<dbReference type="RefSeq" id="WP_196817567.1">
    <property type="nucleotide sequence ID" value="NZ_CP012850.1"/>
</dbReference>
<dbReference type="InterPro" id="IPR036390">
    <property type="entry name" value="WH_DNA-bd_sf"/>
</dbReference>
<accession>A0A654M6I9</accession>
<dbReference type="OrthoDB" id="371687at2157"/>
<evidence type="ECO:0000259" key="2">
    <source>
        <dbReference type="SMART" id="SM00418"/>
    </source>
</evidence>
<dbReference type="Pfam" id="PF12840">
    <property type="entry name" value="HTH_20"/>
    <property type="match status" value="1"/>
</dbReference>
<reference evidence="4" key="1">
    <citation type="submission" date="2015-10" db="EMBL/GenBank/DDBJ databases">
        <title>Niche specialization of a soil ammonia-oxidizing archaeon, Candidatus Nitrosocosmicus oleophilus.</title>
        <authorList>
            <person name="Jung M.-Y."/>
            <person name="Rhee S.-K."/>
        </authorList>
    </citation>
    <scope>NUCLEOTIDE SEQUENCE [LARGE SCALE GENOMIC DNA]</scope>
    <source>
        <strain evidence="4">MY3</strain>
    </source>
</reference>
<dbReference type="GeneID" id="60420941"/>
<name>A0A654M6I9_9ARCH</name>
<sequence>MGKTIVHERPLTTIVMNENIAKVLSDPHRLKILDFLYHKNLSTKDLFDLLKKAKFNIAMTTLRHHITILKKNDLISVYKTEEVKGTLVKYYKANVKMLAYENYPFVSIVRDNREIIDMLYPKFYKAIKKIMITEKNLMAAISSESKSRCRICKTFHYAEFLIFMILNMIITKVLRKLLKTRTRTNVQM</sequence>
<dbReference type="InterPro" id="IPR011991">
    <property type="entry name" value="ArsR-like_HTH"/>
</dbReference>
<dbReference type="SUPFAM" id="SSF46785">
    <property type="entry name" value="Winged helix' DNA-binding domain"/>
    <property type="match status" value="1"/>
</dbReference>
<dbReference type="GO" id="GO:0003700">
    <property type="term" value="F:DNA-binding transcription factor activity"/>
    <property type="evidence" value="ECO:0007669"/>
    <property type="project" value="InterPro"/>
</dbReference>
<dbReference type="KEGG" id="taa:NMY3_00803"/>